<protein>
    <submittedName>
        <fullName evidence="4">FHA domain-containing protein</fullName>
    </submittedName>
</protein>
<evidence type="ECO:0000256" key="2">
    <source>
        <dbReference type="SAM" id="MobiDB-lite"/>
    </source>
</evidence>
<dbReference type="AlphaFoldDB" id="A0AAU7GAN0"/>
<feature type="region of interest" description="Disordered" evidence="2">
    <location>
        <begin position="1"/>
        <end position="23"/>
    </location>
</feature>
<dbReference type="Pfam" id="PF00498">
    <property type="entry name" value="FHA"/>
    <property type="match status" value="1"/>
</dbReference>
<proteinExistence type="predicted"/>
<dbReference type="InterPro" id="IPR000253">
    <property type="entry name" value="FHA_dom"/>
</dbReference>
<evidence type="ECO:0000256" key="1">
    <source>
        <dbReference type="ARBA" id="ARBA00022553"/>
    </source>
</evidence>
<dbReference type="PROSITE" id="PS50006">
    <property type="entry name" value="FHA_DOMAIN"/>
    <property type="match status" value="1"/>
</dbReference>
<dbReference type="RefSeq" id="WP_348787454.1">
    <property type="nucleotide sequence ID" value="NZ_CP157390.1"/>
</dbReference>
<evidence type="ECO:0000313" key="4">
    <source>
        <dbReference type="EMBL" id="XBM47481.1"/>
    </source>
</evidence>
<sequence length="167" mass="16828">MGTQDDDTVRDRPGFIVPPPGLIPDRAAASVPARAPEPVALPAFLPPSAPGAPAPRPAPVWRLVVPGGARIPVTGTVLLGRNPAAAAHNGPADLVPLDDPTSTVSKTHAAVSAAGDVLTVTDLHSTNGVVVLSPASGERMLQPGVPAEVEQGGALRLGDLRIGVERA</sequence>
<feature type="domain" description="FHA" evidence="3">
    <location>
        <begin position="77"/>
        <end position="131"/>
    </location>
</feature>
<dbReference type="Gene3D" id="2.60.200.20">
    <property type="match status" value="1"/>
</dbReference>
<gene>
    <name evidence="4" type="ORF">AAME72_15540</name>
</gene>
<dbReference type="InterPro" id="IPR008984">
    <property type="entry name" value="SMAD_FHA_dom_sf"/>
</dbReference>
<dbReference type="SUPFAM" id="SSF49879">
    <property type="entry name" value="SMAD/FHA domain"/>
    <property type="match status" value="1"/>
</dbReference>
<evidence type="ECO:0000259" key="3">
    <source>
        <dbReference type="PROSITE" id="PS50006"/>
    </source>
</evidence>
<accession>A0AAU7GAN0</accession>
<name>A0AAU7GAN0_9MICO</name>
<dbReference type="CDD" id="cd00060">
    <property type="entry name" value="FHA"/>
    <property type="match status" value="1"/>
</dbReference>
<organism evidence="4">
    <name type="scientific">Leifsonia sp. NPDC080035</name>
    <dbReference type="NCBI Taxonomy" id="3143936"/>
    <lineage>
        <taxon>Bacteria</taxon>
        <taxon>Bacillati</taxon>
        <taxon>Actinomycetota</taxon>
        <taxon>Actinomycetes</taxon>
        <taxon>Micrococcales</taxon>
        <taxon>Microbacteriaceae</taxon>
        <taxon>Leifsonia</taxon>
    </lineage>
</organism>
<dbReference type="EMBL" id="CP157390">
    <property type="protein sequence ID" value="XBM47481.1"/>
    <property type="molecule type" value="Genomic_DNA"/>
</dbReference>
<keyword evidence="1" id="KW-0597">Phosphoprotein</keyword>
<reference evidence="4" key="1">
    <citation type="submission" date="2024-05" db="EMBL/GenBank/DDBJ databases">
        <title>The Natural Products Discovery Center: Release of the First 8490 Sequenced Strains for Exploring Actinobacteria Biosynthetic Diversity.</title>
        <authorList>
            <person name="Kalkreuter E."/>
            <person name="Kautsar S.A."/>
            <person name="Yang D."/>
            <person name="Bader C.D."/>
            <person name="Teijaro C.N."/>
            <person name="Fluegel L."/>
            <person name="Davis C.M."/>
            <person name="Simpson J.R."/>
            <person name="Lauterbach L."/>
            <person name="Steele A.D."/>
            <person name="Gui C."/>
            <person name="Meng S."/>
            <person name="Li G."/>
            <person name="Viehrig K."/>
            <person name="Ye F."/>
            <person name="Su P."/>
            <person name="Kiefer A.F."/>
            <person name="Nichols A."/>
            <person name="Cepeda A.J."/>
            <person name="Yan W."/>
            <person name="Fan B."/>
            <person name="Jiang Y."/>
            <person name="Adhikari A."/>
            <person name="Zheng C.-J."/>
            <person name="Schuster L."/>
            <person name="Cowan T.M."/>
            <person name="Smanski M.J."/>
            <person name="Chevrette M.G."/>
            <person name="de Carvalho L.P.S."/>
            <person name="Shen B."/>
        </authorList>
    </citation>
    <scope>NUCLEOTIDE SEQUENCE</scope>
    <source>
        <strain evidence="4">NPDC080035</strain>
    </source>
</reference>